<organism evidence="1 2">
    <name type="scientific">Catharanthus roseus</name>
    <name type="common">Madagascar periwinkle</name>
    <name type="synonym">Vinca rosea</name>
    <dbReference type="NCBI Taxonomy" id="4058"/>
    <lineage>
        <taxon>Eukaryota</taxon>
        <taxon>Viridiplantae</taxon>
        <taxon>Streptophyta</taxon>
        <taxon>Embryophyta</taxon>
        <taxon>Tracheophyta</taxon>
        <taxon>Spermatophyta</taxon>
        <taxon>Magnoliopsida</taxon>
        <taxon>eudicotyledons</taxon>
        <taxon>Gunneridae</taxon>
        <taxon>Pentapetalae</taxon>
        <taxon>asterids</taxon>
        <taxon>lamiids</taxon>
        <taxon>Gentianales</taxon>
        <taxon>Apocynaceae</taxon>
        <taxon>Rauvolfioideae</taxon>
        <taxon>Vinceae</taxon>
        <taxon>Catharanthinae</taxon>
        <taxon>Catharanthus</taxon>
    </lineage>
</organism>
<evidence type="ECO:0000313" key="2">
    <source>
        <dbReference type="Proteomes" id="UP001060085"/>
    </source>
</evidence>
<sequence>MVSELEKLQLSGDLVSAYVCRSSRSALRFSIPDLWSPWIWLREVFFYYLSLSPLITLVCHLIMSVPKIKTDKFDGNSDFVIPEKYPESWKGEVLAKKLASSIPARRRLSSPLQQLAITRCCLLPVKTPTHSSRRRGRRSREEEELVL</sequence>
<accession>A0ACB9ZSL3</accession>
<comment type="caution">
    <text evidence="1">The sequence shown here is derived from an EMBL/GenBank/DDBJ whole genome shotgun (WGS) entry which is preliminary data.</text>
</comment>
<name>A0ACB9ZSL3_CATRO</name>
<keyword evidence="2" id="KW-1185">Reference proteome</keyword>
<gene>
    <name evidence="1" type="ORF">M9H77_35937</name>
</gene>
<proteinExistence type="predicted"/>
<reference evidence="2" key="1">
    <citation type="journal article" date="2023" name="Nat. Plants">
        <title>Single-cell RNA sequencing provides a high-resolution roadmap for understanding the multicellular compartmentation of specialized metabolism.</title>
        <authorList>
            <person name="Sun S."/>
            <person name="Shen X."/>
            <person name="Li Y."/>
            <person name="Li Y."/>
            <person name="Wang S."/>
            <person name="Li R."/>
            <person name="Zhang H."/>
            <person name="Shen G."/>
            <person name="Guo B."/>
            <person name="Wei J."/>
            <person name="Xu J."/>
            <person name="St-Pierre B."/>
            <person name="Chen S."/>
            <person name="Sun C."/>
        </authorList>
    </citation>
    <scope>NUCLEOTIDE SEQUENCE [LARGE SCALE GENOMIC DNA]</scope>
</reference>
<evidence type="ECO:0000313" key="1">
    <source>
        <dbReference type="EMBL" id="KAI5649932.1"/>
    </source>
</evidence>
<protein>
    <submittedName>
        <fullName evidence="1">Uncharacterized protein</fullName>
    </submittedName>
</protein>
<dbReference type="EMBL" id="CM044708">
    <property type="protein sequence ID" value="KAI5649932.1"/>
    <property type="molecule type" value="Genomic_DNA"/>
</dbReference>
<dbReference type="Proteomes" id="UP001060085">
    <property type="component" value="Linkage Group LG08"/>
</dbReference>